<dbReference type="GO" id="GO:0005737">
    <property type="term" value="C:cytoplasm"/>
    <property type="evidence" value="ECO:0007669"/>
    <property type="project" value="UniProtKB-SubCell"/>
</dbReference>
<dbReference type="GO" id="GO:0008180">
    <property type="term" value="C:COP9 signalosome"/>
    <property type="evidence" value="ECO:0007669"/>
    <property type="project" value="UniProtKB-KW"/>
</dbReference>
<dbReference type="InterPro" id="IPR036390">
    <property type="entry name" value="WH_DNA-bd_sf"/>
</dbReference>
<keyword evidence="6" id="KW-0963">Cytoplasm</keyword>
<dbReference type="SUPFAM" id="SSF46785">
    <property type="entry name" value="Winged helix' DNA-binding domain"/>
    <property type="match status" value="1"/>
</dbReference>
<name>A0A2A9PKU9_OPHUN</name>
<dbReference type="OrthoDB" id="194139at2759"/>
<dbReference type="InterPro" id="IPR050871">
    <property type="entry name" value="26S_Proteasome/COP9_Components"/>
</dbReference>
<evidence type="ECO:0000256" key="7">
    <source>
        <dbReference type="ARBA" id="ARBA00022790"/>
    </source>
</evidence>
<dbReference type="PROSITE" id="PS50250">
    <property type="entry name" value="PCI"/>
    <property type="match status" value="1"/>
</dbReference>
<reference evidence="11 12" key="1">
    <citation type="journal article" date="2015" name="BMC Genomics">
        <title>Gene expression during zombie ant biting behavior reflects the complexity underlying fungal parasitic behavioral manipulation.</title>
        <authorList>
            <person name="de Bekker C."/>
            <person name="Ohm R.A."/>
            <person name="Loreto R.G."/>
            <person name="Sebastian A."/>
            <person name="Albert I."/>
            <person name="Merrow M."/>
            <person name="Brachmann A."/>
            <person name="Hughes D.P."/>
        </authorList>
    </citation>
    <scope>NUCLEOTIDE SEQUENCE [LARGE SCALE GENOMIC DNA]</scope>
    <source>
        <strain evidence="11 12">SC16a</strain>
    </source>
</reference>
<organism evidence="11 12">
    <name type="scientific">Ophiocordyceps unilateralis</name>
    <name type="common">Zombie-ant fungus</name>
    <name type="synonym">Torrubia unilateralis</name>
    <dbReference type="NCBI Taxonomy" id="268505"/>
    <lineage>
        <taxon>Eukaryota</taxon>
        <taxon>Fungi</taxon>
        <taxon>Dikarya</taxon>
        <taxon>Ascomycota</taxon>
        <taxon>Pezizomycotina</taxon>
        <taxon>Sordariomycetes</taxon>
        <taxon>Hypocreomycetidae</taxon>
        <taxon>Hypocreales</taxon>
        <taxon>Ophiocordycipitaceae</taxon>
        <taxon>Ophiocordyceps</taxon>
    </lineage>
</organism>
<keyword evidence="8" id="KW-0539">Nucleus</keyword>
<dbReference type="PANTHER" id="PTHR10678">
    <property type="entry name" value="26S PROTEASOME NON-ATPASE REGULATORY SUBUNIT 11/COP9 SIGNALOSOME COMPLEX SUBUNIT 2"/>
    <property type="match status" value="1"/>
</dbReference>
<proteinExistence type="inferred from homology"/>
<evidence type="ECO:0000256" key="6">
    <source>
        <dbReference type="ARBA" id="ARBA00022490"/>
    </source>
</evidence>
<comment type="similarity">
    <text evidence="3">Belongs to the CSN2 family.</text>
</comment>
<gene>
    <name evidence="11" type="ORF">XA68_17170</name>
</gene>
<evidence type="ECO:0000259" key="10">
    <source>
        <dbReference type="PROSITE" id="PS50250"/>
    </source>
</evidence>
<comment type="subcellular location">
    <subcellularLocation>
        <location evidence="2">Cytoplasm</location>
    </subcellularLocation>
    <subcellularLocation>
        <location evidence="1">Nucleus</location>
    </subcellularLocation>
</comment>
<feature type="domain" description="PCI" evidence="10">
    <location>
        <begin position="252"/>
        <end position="420"/>
    </location>
</feature>
<dbReference type="Gene3D" id="1.25.40.570">
    <property type="match status" value="1"/>
</dbReference>
<evidence type="ECO:0000256" key="2">
    <source>
        <dbReference type="ARBA" id="ARBA00004496"/>
    </source>
</evidence>
<dbReference type="SMART" id="SM00088">
    <property type="entry name" value="PINT"/>
    <property type="match status" value="1"/>
</dbReference>
<feature type="region of interest" description="Disordered" evidence="9">
    <location>
        <begin position="1"/>
        <end position="31"/>
    </location>
</feature>
<reference evidence="11 12" key="2">
    <citation type="journal article" date="2017" name="Sci. Rep.">
        <title>Ant-infecting Ophiocordyceps genomes reveal a high diversity of potential behavioral manipulation genes and a possible major role for enterotoxins.</title>
        <authorList>
            <person name="de Bekker C."/>
            <person name="Ohm R.A."/>
            <person name="Evans H.C."/>
            <person name="Brachmann A."/>
            <person name="Hughes D.P."/>
        </authorList>
    </citation>
    <scope>NUCLEOTIDE SEQUENCE [LARGE SCALE GENOMIC DNA]</scope>
    <source>
        <strain evidence="11 12">SC16a</strain>
    </source>
</reference>
<feature type="region of interest" description="Disordered" evidence="9">
    <location>
        <begin position="475"/>
        <end position="506"/>
    </location>
</feature>
<evidence type="ECO:0000256" key="8">
    <source>
        <dbReference type="ARBA" id="ARBA00023242"/>
    </source>
</evidence>
<evidence type="ECO:0000256" key="5">
    <source>
        <dbReference type="ARBA" id="ARBA00014879"/>
    </source>
</evidence>
<comment type="caution">
    <text evidence="11">The sequence shown here is derived from an EMBL/GenBank/DDBJ whole genome shotgun (WGS) entry which is preliminary data.</text>
</comment>
<evidence type="ECO:0000256" key="9">
    <source>
        <dbReference type="SAM" id="MobiDB-lite"/>
    </source>
</evidence>
<evidence type="ECO:0000313" key="12">
    <source>
        <dbReference type="Proteomes" id="UP000037136"/>
    </source>
</evidence>
<dbReference type="Pfam" id="PF01399">
    <property type="entry name" value="PCI"/>
    <property type="match status" value="1"/>
</dbReference>
<evidence type="ECO:0000256" key="4">
    <source>
        <dbReference type="ARBA" id="ARBA00011098"/>
    </source>
</evidence>
<feature type="compositionally biased region" description="Low complexity" evidence="9">
    <location>
        <begin position="480"/>
        <end position="490"/>
    </location>
</feature>
<dbReference type="AlphaFoldDB" id="A0A2A9PKU9"/>
<keyword evidence="12" id="KW-1185">Reference proteome</keyword>
<sequence>MSDDEDFMQQSDEEQYDFEYEDDDDEDSGDVDIENKYYNAKQLKLTDPHDAIVEFLGIPPLEQDKGEWGFKGLKQAIKLEFKMGLYEKAADHFAELLTYVKAAVTRNYSEKSINNMLDFIEKGADRPEAVQSMEKFYSLTLQSFQSTNNERLWLKTNIKLAKLLLDRKEYGAVTRKLRELHKACQRPDGSDDPSKGTYSLEIYALEIQMLAETKNNKQLKALYQRALKVKSAVPHPRIMGIIRECGGKMHMSEENWNEAQSDFFESFRNYDEAGSLQRIQVLKYLLLSTMLMRSNINPFDSQETKPYKTDSRISAMTELVDAYQRDDVHTYEKVLQGNQDMLADPFIAENIDEVTRNMRTKGIMKLIAPYTRMKLSWIAQQLRISEPEVQDILSFLIVDGKINGTLDQKEGVLVIASDFDGERITAIRGLTKSISNLFGTIFKDGEGFRSSEHSTALDDSSLDGHAAVLRKAARLREPTQQQQQQQQQQQKGRKDKGAALPTWAGS</sequence>
<keyword evidence="7" id="KW-0736">Signalosome</keyword>
<protein>
    <recommendedName>
        <fullName evidence="5">COP9 signalosome complex subunit 2</fullName>
    </recommendedName>
</protein>
<evidence type="ECO:0000313" key="11">
    <source>
        <dbReference type="EMBL" id="PFH61513.1"/>
    </source>
</evidence>
<dbReference type="SMART" id="SM00753">
    <property type="entry name" value="PAM"/>
    <property type="match status" value="1"/>
</dbReference>
<dbReference type="FunFam" id="1.25.40.570:FF:000006">
    <property type="entry name" value="COP9 signalosome complex subunit 2"/>
    <property type="match status" value="1"/>
</dbReference>
<accession>A0A2A9PKU9</accession>
<evidence type="ECO:0000256" key="3">
    <source>
        <dbReference type="ARBA" id="ARBA00009318"/>
    </source>
</evidence>
<dbReference type="STRING" id="268505.A0A2A9PKU9"/>
<dbReference type="Proteomes" id="UP000037136">
    <property type="component" value="Unassembled WGS sequence"/>
</dbReference>
<dbReference type="InterPro" id="IPR000717">
    <property type="entry name" value="PCI_dom"/>
</dbReference>
<dbReference type="EMBL" id="LAZP02000068">
    <property type="protein sequence ID" value="PFH61513.1"/>
    <property type="molecule type" value="Genomic_DNA"/>
</dbReference>
<comment type="subunit">
    <text evidence="4">Component of the COP9 signalosome (CSN) complex.</text>
</comment>
<evidence type="ECO:0000256" key="1">
    <source>
        <dbReference type="ARBA" id="ARBA00004123"/>
    </source>
</evidence>